<dbReference type="GeneID" id="99863481"/>
<dbReference type="Pfam" id="PF10502">
    <property type="entry name" value="Peptidase_S26"/>
    <property type="match status" value="1"/>
</dbReference>
<dbReference type="GO" id="GO:0006465">
    <property type="term" value="P:signal peptide processing"/>
    <property type="evidence" value="ECO:0007669"/>
    <property type="project" value="InterPro"/>
</dbReference>
<dbReference type="Proteomes" id="UP000076244">
    <property type="component" value="Chromosome"/>
</dbReference>
<evidence type="ECO:0000256" key="1">
    <source>
        <dbReference type="SAM" id="Phobius"/>
    </source>
</evidence>
<feature type="domain" description="Peptidase S26" evidence="2">
    <location>
        <begin position="8"/>
        <end position="49"/>
    </location>
</feature>
<reference evidence="5 6" key="1">
    <citation type="journal article" date="2016" name="PLoS ONE">
        <title>The Identification of Novel Diagnostic Marker Genes for the Detection of Beer Spoiling Pediococcus damnosus Strains Using the BlAst Diagnostic Gene findEr.</title>
        <authorList>
            <person name="Behr J."/>
            <person name="Geissler A.J."/>
            <person name="Schmid J."/>
            <person name="Zehe A."/>
            <person name="Vogel R.F."/>
        </authorList>
    </citation>
    <scope>NUCLEOTIDE SEQUENCE [LARGE SCALE GENOMIC DNA]</scope>
    <source>
        <strain evidence="3 6">TMW 2.1533</strain>
        <strain evidence="4 5">TMW 2.1535</strain>
    </source>
</reference>
<evidence type="ECO:0000313" key="5">
    <source>
        <dbReference type="Proteomes" id="UP000076244"/>
    </source>
</evidence>
<evidence type="ECO:0000313" key="4">
    <source>
        <dbReference type="EMBL" id="AMV67290.1"/>
    </source>
</evidence>
<sequence length="51" mass="5636">MKYLKSVLSWLLPVAIGLVLAIIIRASFFSVAVVRGDSMKPNLQNSERVGF</sequence>
<organism evidence="3 6">
    <name type="scientific">Pediococcus damnosus</name>
    <dbReference type="NCBI Taxonomy" id="51663"/>
    <lineage>
        <taxon>Bacteria</taxon>
        <taxon>Bacillati</taxon>
        <taxon>Bacillota</taxon>
        <taxon>Bacilli</taxon>
        <taxon>Lactobacillales</taxon>
        <taxon>Lactobacillaceae</taxon>
        <taxon>Pediococcus</taxon>
    </lineage>
</organism>
<dbReference type="Proteomes" id="UP000076405">
    <property type="component" value="Chromosome"/>
</dbReference>
<proteinExistence type="predicted"/>
<dbReference type="EMBL" id="CP012288">
    <property type="protein sequence ID" value="AMV67290.1"/>
    <property type="molecule type" value="Genomic_DNA"/>
</dbReference>
<keyword evidence="1" id="KW-0812">Transmembrane</keyword>
<protein>
    <submittedName>
        <fullName evidence="3">Signal peptidase I</fullName>
        <ecNumber evidence="3">3.4.21.89</ecNumber>
    </submittedName>
</protein>
<name>A0AAC9FIV7_9LACO</name>
<dbReference type="AlphaFoldDB" id="A0AAC9FIV7"/>
<feature type="transmembrane region" description="Helical" evidence="1">
    <location>
        <begin position="12"/>
        <end position="34"/>
    </location>
</feature>
<dbReference type="KEGG" id="pdm:ADU72_1361"/>
<keyword evidence="5" id="KW-1185">Reference proteome</keyword>
<dbReference type="InterPro" id="IPR019533">
    <property type="entry name" value="Peptidase_S26"/>
</dbReference>
<gene>
    <name evidence="3" type="ORF">ADU70_1337</name>
    <name evidence="4" type="ORF">ADU72_1361</name>
</gene>
<keyword evidence="3" id="KW-0378">Hydrolase</keyword>
<evidence type="ECO:0000259" key="2">
    <source>
        <dbReference type="Pfam" id="PF10502"/>
    </source>
</evidence>
<evidence type="ECO:0000313" key="3">
    <source>
        <dbReference type="EMBL" id="AMV62825.1"/>
    </source>
</evidence>
<keyword evidence="1" id="KW-0472">Membrane</keyword>
<evidence type="ECO:0000313" key="6">
    <source>
        <dbReference type="Proteomes" id="UP000076405"/>
    </source>
</evidence>
<dbReference type="GO" id="GO:0009003">
    <property type="term" value="F:signal peptidase activity"/>
    <property type="evidence" value="ECO:0007669"/>
    <property type="project" value="UniProtKB-EC"/>
</dbReference>
<dbReference type="RefSeq" id="WP_414477485.1">
    <property type="nucleotide sequence ID" value="NZ_BAAAXI010000190.1"/>
</dbReference>
<dbReference type="EMBL" id="CP012275">
    <property type="protein sequence ID" value="AMV62825.1"/>
    <property type="molecule type" value="Genomic_DNA"/>
</dbReference>
<keyword evidence="1" id="KW-1133">Transmembrane helix</keyword>
<accession>A0AAC9FIV7</accession>
<dbReference type="EC" id="3.4.21.89" evidence="3"/>
<dbReference type="GO" id="GO:0004252">
    <property type="term" value="F:serine-type endopeptidase activity"/>
    <property type="evidence" value="ECO:0007669"/>
    <property type="project" value="InterPro"/>
</dbReference>